<dbReference type="PANTHER" id="PTHR43280:SF32">
    <property type="entry name" value="TRANSCRIPTIONAL REGULATORY PROTEIN"/>
    <property type="match status" value="1"/>
</dbReference>
<dbReference type="AlphaFoldDB" id="A0A3E0DVT2"/>
<keyword evidence="2" id="KW-0238">DNA-binding</keyword>
<feature type="domain" description="HTH araC/xylS-type" evidence="4">
    <location>
        <begin position="201"/>
        <end position="299"/>
    </location>
</feature>
<accession>A0A3E0DVT2</accession>
<comment type="caution">
    <text evidence="5">The sequence shown here is derived from an EMBL/GenBank/DDBJ whole genome shotgun (WGS) entry which is preliminary data.</text>
</comment>
<sequence length="302" mass="34602">MSYPFLKVFYLKGSPLVCLFYNFCIQTDLEYLSDMSIELKSKLESEILLKVSRMKPVIKPTVPHRHAGYHELIFLSRGAGSHTIGDEKYDVVPNTGYYLGLSEVHCWDFSMIPDGYVILFKEEMLSQYPNSFNSLFQLTKTFEIGDSDSQIFQILETFHREYKIGTSPEVLAAHLNLLILTTLTLSASARKIDSTLIDQLALFKRLVNEHFADIKNVQGYADIMKTSVRKLNSICKGTLHTNAREVIKERLLIEAKNLLTHTNSQVTEIAYALNFTDSSNFVKFFKQQTNLTPLEYRSKIKV</sequence>
<dbReference type="InterPro" id="IPR018060">
    <property type="entry name" value="HTH_AraC"/>
</dbReference>
<dbReference type="GO" id="GO:0043565">
    <property type="term" value="F:sequence-specific DNA binding"/>
    <property type="evidence" value="ECO:0007669"/>
    <property type="project" value="InterPro"/>
</dbReference>
<organism evidence="5 6">
    <name type="scientific">Algoriphagus antarcticus</name>
    <dbReference type="NCBI Taxonomy" id="238540"/>
    <lineage>
        <taxon>Bacteria</taxon>
        <taxon>Pseudomonadati</taxon>
        <taxon>Bacteroidota</taxon>
        <taxon>Cytophagia</taxon>
        <taxon>Cytophagales</taxon>
        <taxon>Cyclobacteriaceae</taxon>
        <taxon>Algoriphagus</taxon>
    </lineage>
</organism>
<dbReference type="InterPro" id="IPR037923">
    <property type="entry name" value="HTH-like"/>
</dbReference>
<evidence type="ECO:0000256" key="2">
    <source>
        <dbReference type="ARBA" id="ARBA00023125"/>
    </source>
</evidence>
<proteinExistence type="predicted"/>
<gene>
    <name evidence="5" type="ORF">C8N25_108142</name>
</gene>
<keyword evidence="6" id="KW-1185">Reference proteome</keyword>
<dbReference type="SMART" id="SM00342">
    <property type="entry name" value="HTH_ARAC"/>
    <property type="match status" value="1"/>
</dbReference>
<dbReference type="Proteomes" id="UP000256405">
    <property type="component" value="Unassembled WGS sequence"/>
</dbReference>
<dbReference type="PROSITE" id="PS01124">
    <property type="entry name" value="HTH_ARAC_FAMILY_2"/>
    <property type="match status" value="1"/>
</dbReference>
<dbReference type="Gene3D" id="1.10.10.60">
    <property type="entry name" value="Homeodomain-like"/>
    <property type="match status" value="1"/>
</dbReference>
<dbReference type="EMBL" id="QUNF01000008">
    <property type="protein sequence ID" value="REG88708.1"/>
    <property type="molecule type" value="Genomic_DNA"/>
</dbReference>
<keyword evidence="3" id="KW-0804">Transcription</keyword>
<dbReference type="PANTHER" id="PTHR43280">
    <property type="entry name" value="ARAC-FAMILY TRANSCRIPTIONAL REGULATOR"/>
    <property type="match status" value="1"/>
</dbReference>
<dbReference type="InterPro" id="IPR009057">
    <property type="entry name" value="Homeodomain-like_sf"/>
</dbReference>
<dbReference type="GO" id="GO:0003700">
    <property type="term" value="F:DNA-binding transcription factor activity"/>
    <property type="evidence" value="ECO:0007669"/>
    <property type="project" value="InterPro"/>
</dbReference>
<evidence type="ECO:0000256" key="1">
    <source>
        <dbReference type="ARBA" id="ARBA00023015"/>
    </source>
</evidence>
<evidence type="ECO:0000313" key="6">
    <source>
        <dbReference type="Proteomes" id="UP000256405"/>
    </source>
</evidence>
<dbReference type="Pfam" id="PF12833">
    <property type="entry name" value="HTH_18"/>
    <property type="match status" value="1"/>
</dbReference>
<evidence type="ECO:0000259" key="4">
    <source>
        <dbReference type="PROSITE" id="PS01124"/>
    </source>
</evidence>
<evidence type="ECO:0000313" key="5">
    <source>
        <dbReference type="EMBL" id="REG88708.1"/>
    </source>
</evidence>
<dbReference type="SUPFAM" id="SSF51215">
    <property type="entry name" value="Regulatory protein AraC"/>
    <property type="match status" value="1"/>
</dbReference>
<reference evidence="5 6" key="1">
    <citation type="submission" date="2018-08" db="EMBL/GenBank/DDBJ databases">
        <title>Genomic Encyclopedia of Archaeal and Bacterial Type Strains, Phase II (KMG-II): from individual species to whole genera.</title>
        <authorList>
            <person name="Goeker M."/>
        </authorList>
    </citation>
    <scope>NUCLEOTIDE SEQUENCE [LARGE SCALE GENOMIC DNA]</scope>
    <source>
        <strain evidence="5 6">DSM 15986</strain>
    </source>
</reference>
<evidence type="ECO:0000256" key="3">
    <source>
        <dbReference type="ARBA" id="ARBA00023163"/>
    </source>
</evidence>
<protein>
    <submittedName>
        <fullName evidence="5">AraC family transcriptional regulator</fullName>
    </submittedName>
</protein>
<dbReference type="SUPFAM" id="SSF46689">
    <property type="entry name" value="Homeodomain-like"/>
    <property type="match status" value="1"/>
</dbReference>
<keyword evidence="1" id="KW-0805">Transcription regulation</keyword>
<name>A0A3E0DVT2_9BACT</name>